<dbReference type="EMBL" id="JBHSQH010000001">
    <property type="protein sequence ID" value="MFC5970138.1"/>
    <property type="molecule type" value="Genomic_DNA"/>
</dbReference>
<keyword evidence="2" id="KW-0472">Membrane</keyword>
<comment type="caution">
    <text evidence="4">The sequence shown here is derived from an EMBL/GenBank/DDBJ whole genome shotgun (WGS) entry which is preliminary data.</text>
</comment>
<feature type="transmembrane region" description="Helical" evidence="2">
    <location>
        <begin position="154"/>
        <end position="177"/>
    </location>
</feature>
<feature type="domain" description="DUF7344" evidence="3">
    <location>
        <begin position="28"/>
        <end position="106"/>
    </location>
</feature>
<proteinExistence type="predicted"/>
<organism evidence="4 5">
    <name type="scientific">Halomarina salina</name>
    <dbReference type="NCBI Taxonomy" id="1872699"/>
    <lineage>
        <taxon>Archaea</taxon>
        <taxon>Methanobacteriati</taxon>
        <taxon>Methanobacteriota</taxon>
        <taxon>Stenosarchaea group</taxon>
        <taxon>Halobacteria</taxon>
        <taxon>Halobacteriales</taxon>
        <taxon>Natronomonadaceae</taxon>
        <taxon>Halomarina</taxon>
    </lineage>
</organism>
<dbReference type="RefSeq" id="WP_247418815.1">
    <property type="nucleotide sequence ID" value="NZ_JALLGW010000002.1"/>
</dbReference>
<reference evidence="4 5" key="1">
    <citation type="journal article" date="2019" name="Int. J. Syst. Evol. Microbiol.">
        <title>The Global Catalogue of Microorganisms (GCM) 10K type strain sequencing project: providing services to taxonomists for standard genome sequencing and annotation.</title>
        <authorList>
            <consortium name="The Broad Institute Genomics Platform"/>
            <consortium name="The Broad Institute Genome Sequencing Center for Infectious Disease"/>
            <person name="Wu L."/>
            <person name="Ma J."/>
        </authorList>
    </citation>
    <scope>NUCLEOTIDE SEQUENCE [LARGE SCALE GENOMIC DNA]</scope>
    <source>
        <strain evidence="4 5">CGMCC 1.12543</strain>
    </source>
</reference>
<keyword evidence="2" id="KW-1133">Transmembrane helix</keyword>
<feature type="compositionally biased region" description="Basic and acidic residues" evidence="1">
    <location>
        <begin position="7"/>
        <end position="21"/>
    </location>
</feature>
<dbReference type="InterPro" id="IPR055768">
    <property type="entry name" value="DUF7344"/>
</dbReference>
<dbReference type="AlphaFoldDB" id="A0ABD5RIM6"/>
<evidence type="ECO:0000256" key="1">
    <source>
        <dbReference type="SAM" id="MobiDB-lite"/>
    </source>
</evidence>
<protein>
    <recommendedName>
        <fullName evidence="3">DUF7344 domain-containing protein</fullName>
    </recommendedName>
</protein>
<keyword evidence="2" id="KW-0812">Transmembrane</keyword>
<sequence>MLRSRLSTRDGGTDGEEHAAGVTEHEMFTTLSNARRLSVLRYLVDADEPTDLGTLVESVASAEFGVPVADLERKQERRIYVALHQNHLPYLEEIGLVEWDRSRGIISLRGGETVEQYLGATDARSGRSYGPPLALSMCSLGLVAGYLMEFTGGLAVSSLGALTAVTAAVLLSAGAVWTTERPH</sequence>
<evidence type="ECO:0000256" key="2">
    <source>
        <dbReference type="SAM" id="Phobius"/>
    </source>
</evidence>
<evidence type="ECO:0000259" key="3">
    <source>
        <dbReference type="Pfam" id="PF24035"/>
    </source>
</evidence>
<feature type="region of interest" description="Disordered" evidence="1">
    <location>
        <begin position="1"/>
        <end position="21"/>
    </location>
</feature>
<evidence type="ECO:0000313" key="5">
    <source>
        <dbReference type="Proteomes" id="UP001596099"/>
    </source>
</evidence>
<name>A0ABD5RIM6_9EURY</name>
<keyword evidence="5" id="KW-1185">Reference proteome</keyword>
<dbReference type="Proteomes" id="UP001596099">
    <property type="component" value="Unassembled WGS sequence"/>
</dbReference>
<dbReference type="Pfam" id="PF24035">
    <property type="entry name" value="DUF7344"/>
    <property type="match status" value="1"/>
</dbReference>
<evidence type="ECO:0000313" key="4">
    <source>
        <dbReference type="EMBL" id="MFC5970138.1"/>
    </source>
</evidence>
<feature type="transmembrane region" description="Helical" evidence="2">
    <location>
        <begin position="129"/>
        <end position="148"/>
    </location>
</feature>
<gene>
    <name evidence="4" type="ORF">ACFPYI_02225</name>
</gene>
<accession>A0ABD5RIM6</accession>